<protein>
    <submittedName>
        <fullName evidence="2">Uncharacterized protein</fullName>
    </submittedName>
</protein>
<dbReference type="EMBL" id="GBRH01189559">
    <property type="protein sequence ID" value="JAE08337.1"/>
    <property type="molecule type" value="Transcribed_RNA"/>
</dbReference>
<dbReference type="AlphaFoldDB" id="A0A0A9F7K1"/>
<evidence type="ECO:0000313" key="2">
    <source>
        <dbReference type="EMBL" id="JAE08337.1"/>
    </source>
</evidence>
<name>A0A0A9F7K1_ARUDO</name>
<feature type="signal peptide" evidence="1">
    <location>
        <begin position="1"/>
        <end position="26"/>
    </location>
</feature>
<reference evidence="2" key="1">
    <citation type="submission" date="2014-09" db="EMBL/GenBank/DDBJ databases">
        <authorList>
            <person name="Magalhaes I.L.F."/>
            <person name="Oliveira U."/>
            <person name="Santos F.R."/>
            <person name="Vidigal T.H.D.A."/>
            <person name="Brescovit A.D."/>
            <person name="Santos A.J."/>
        </authorList>
    </citation>
    <scope>NUCLEOTIDE SEQUENCE</scope>
    <source>
        <tissue evidence="2">Shoot tissue taken approximately 20 cm above the soil surface</tissue>
    </source>
</reference>
<reference evidence="2" key="2">
    <citation type="journal article" date="2015" name="Data Brief">
        <title>Shoot transcriptome of the giant reed, Arundo donax.</title>
        <authorList>
            <person name="Barrero R.A."/>
            <person name="Guerrero F.D."/>
            <person name="Moolhuijzen P."/>
            <person name="Goolsby J.A."/>
            <person name="Tidwell J."/>
            <person name="Bellgard S.E."/>
            <person name="Bellgard M.I."/>
        </authorList>
    </citation>
    <scope>NUCLEOTIDE SEQUENCE</scope>
    <source>
        <tissue evidence="2">Shoot tissue taken approximately 20 cm above the soil surface</tissue>
    </source>
</reference>
<sequence length="159" mass="18473">MPNRMKFGRVLTILWSFVAHCAGILAENQVDLRESMKHENHILVGWKRPRLRPALPPKGIWAGWPPGSLVQIRKISSTDLAFPEIYVSIWRMAESLNSRVGQVDACLLAVAIYLFCRYMCFSRFQSYWVLSERFLSQVHTYLDVDVVQFCNQVVTVQRR</sequence>
<accession>A0A0A9F7K1</accession>
<proteinExistence type="predicted"/>
<evidence type="ECO:0000256" key="1">
    <source>
        <dbReference type="SAM" id="SignalP"/>
    </source>
</evidence>
<feature type="chain" id="PRO_5002047254" evidence="1">
    <location>
        <begin position="27"/>
        <end position="159"/>
    </location>
</feature>
<organism evidence="2">
    <name type="scientific">Arundo donax</name>
    <name type="common">Giant reed</name>
    <name type="synonym">Donax arundinaceus</name>
    <dbReference type="NCBI Taxonomy" id="35708"/>
    <lineage>
        <taxon>Eukaryota</taxon>
        <taxon>Viridiplantae</taxon>
        <taxon>Streptophyta</taxon>
        <taxon>Embryophyta</taxon>
        <taxon>Tracheophyta</taxon>
        <taxon>Spermatophyta</taxon>
        <taxon>Magnoliopsida</taxon>
        <taxon>Liliopsida</taxon>
        <taxon>Poales</taxon>
        <taxon>Poaceae</taxon>
        <taxon>PACMAD clade</taxon>
        <taxon>Arundinoideae</taxon>
        <taxon>Arundineae</taxon>
        <taxon>Arundo</taxon>
    </lineage>
</organism>
<keyword evidence="1" id="KW-0732">Signal</keyword>